<feature type="domain" description="HTH tetR-type" evidence="3">
    <location>
        <begin position="9"/>
        <end position="69"/>
    </location>
</feature>
<reference evidence="4" key="1">
    <citation type="submission" date="2020-08" db="EMBL/GenBank/DDBJ databases">
        <title>Pontibacter sp. SD6 16S ribosomal RNA gene Genome sequencing and assembly.</title>
        <authorList>
            <person name="Kang M."/>
        </authorList>
    </citation>
    <scope>NUCLEOTIDE SEQUENCE</scope>
    <source>
        <strain evidence="4">SD6</strain>
    </source>
</reference>
<dbReference type="PANTHER" id="PTHR43479">
    <property type="entry name" value="ACREF/ENVCD OPERON REPRESSOR-RELATED"/>
    <property type="match status" value="1"/>
</dbReference>
<protein>
    <submittedName>
        <fullName evidence="4">TetR/AcrR family transcriptional regulator</fullName>
    </submittedName>
</protein>
<comment type="caution">
    <text evidence="4">The sequence shown here is derived from an EMBL/GenBank/DDBJ whole genome shotgun (WGS) entry which is preliminary data.</text>
</comment>
<organism evidence="4 5">
    <name type="scientific">Pontibacter cellulosilyticus</name>
    <dbReference type="NCBI Taxonomy" id="1720253"/>
    <lineage>
        <taxon>Bacteria</taxon>
        <taxon>Pseudomonadati</taxon>
        <taxon>Bacteroidota</taxon>
        <taxon>Cytophagia</taxon>
        <taxon>Cytophagales</taxon>
        <taxon>Hymenobacteraceae</taxon>
        <taxon>Pontibacter</taxon>
    </lineage>
</organism>
<sequence>MPNDYSVWMTKREKILHTTLELIANQSIQATPMSQIAKESGVATGTIYHHFASKEEIVQQIYLSTKQDFQRIIQSNLHPSQNVKSQFISLWKSIYEYYINNPLAFRFVQQVNYSPYINETTRAEAQQYYQEVYQFFEAGIKAGHFVEMEVVLIGELIHGNISTLVEMQLNNMLEQPESQIQHAIEFSWNAIKV</sequence>
<dbReference type="InterPro" id="IPR050624">
    <property type="entry name" value="HTH-type_Tx_Regulator"/>
</dbReference>
<name>A0A923SID7_9BACT</name>
<dbReference type="SUPFAM" id="SSF46689">
    <property type="entry name" value="Homeodomain-like"/>
    <property type="match status" value="1"/>
</dbReference>
<evidence type="ECO:0000256" key="1">
    <source>
        <dbReference type="ARBA" id="ARBA00023125"/>
    </source>
</evidence>
<dbReference type="InterPro" id="IPR036271">
    <property type="entry name" value="Tet_transcr_reg_TetR-rel_C_sf"/>
</dbReference>
<dbReference type="PRINTS" id="PR00455">
    <property type="entry name" value="HTHTETR"/>
</dbReference>
<evidence type="ECO:0000313" key="4">
    <source>
        <dbReference type="EMBL" id="MBC5992497.1"/>
    </source>
</evidence>
<feature type="DNA-binding region" description="H-T-H motif" evidence="2">
    <location>
        <begin position="32"/>
        <end position="51"/>
    </location>
</feature>
<dbReference type="AlphaFoldDB" id="A0A923SID7"/>
<dbReference type="Proteomes" id="UP000603640">
    <property type="component" value="Unassembled WGS sequence"/>
</dbReference>
<dbReference type="PROSITE" id="PS50977">
    <property type="entry name" value="HTH_TETR_2"/>
    <property type="match status" value="1"/>
</dbReference>
<dbReference type="Gene3D" id="1.10.357.10">
    <property type="entry name" value="Tetracycline Repressor, domain 2"/>
    <property type="match status" value="1"/>
</dbReference>
<dbReference type="InterPro" id="IPR054422">
    <property type="entry name" value="TetR-like_HI_0893_C"/>
</dbReference>
<proteinExistence type="predicted"/>
<dbReference type="Pfam" id="PF00440">
    <property type="entry name" value="TetR_N"/>
    <property type="match status" value="1"/>
</dbReference>
<keyword evidence="1 2" id="KW-0238">DNA-binding</keyword>
<evidence type="ECO:0000313" key="5">
    <source>
        <dbReference type="Proteomes" id="UP000603640"/>
    </source>
</evidence>
<gene>
    <name evidence="4" type="ORF">H8S84_06590</name>
</gene>
<dbReference type="InterPro" id="IPR009057">
    <property type="entry name" value="Homeodomain-like_sf"/>
</dbReference>
<dbReference type="Pfam" id="PF22604">
    <property type="entry name" value="TetR_HI_0893_C"/>
    <property type="match status" value="1"/>
</dbReference>
<evidence type="ECO:0000259" key="3">
    <source>
        <dbReference type="PROSITE" id="PS50977"/>
    </source>
</evidence>
<dbReference type="EMBL" id="JACRVF010000001">
    <property type="protein sequence ID" value="MBC5992497.1"/>
    <property type="molecule type" value="Genomic_DNA"/>
</dbReference>
<dbReference type="GO" id="GO:0003677">
    <property type="term" value="F:DNA binding"/>
    <property type="evidence" value="ECO:0007669"/>
    <property type="project" value="UniProtKB-UniRule"/>
</dbReference>
<dbReference type="InterPro" id="IPR001647">
    <property type="entry name" value="HTH_TetR"/>
</dbReference>
<evidence type="ECO:0000256" key="2">
    <source>
        <dbReference type="PROSITE-ProRule" id="PRU00335"/>
    </source>
</evidence>
<accession>A0A923SID7</accession>
<dbReference type="RefSeq" id="WP_187066441.1">
    <property type="nucleotide sequence ID" value="NZ_JACRVF010000001.1"/>
</dbReference>
<dbReference type="PANTHER" id="PTHR43479:SF11">
    <property type="entry name" value="ACREF_ENVCD OPERON REPRESSOR-RELATED"/>
    <property type="match status" value="1"/>
</dbReference>
<dbReference type="SUPFAM" id="SSF48498">
    <property type="entry name" value="Tetracyclin repressor-like, C-terminal domain"/>
    <property type="match status" value="1"/>
</dbReference>
<keyword evidence="5" id="KW-1185">Reference proteome</keyword>